<feature type="domain" description="YDG" evidence="4">
    <location>
        <begin position="419"/>
        <end position="555"/>
    </location>
</feature>
<dbReference type="STRING" id="321614.Q0UA89"/>
<dbReference type="SMART" id="SM00466">
    <property type="entry name" value="SRA"/>
    <property type="match status" value="1"/>
</dbReference>
<feature type="compositionally biased region" description="Basic and acidic residues" evidence="3">
    <location>
        <begin position="100"/>
        <end position="123"/>
    </location>
</feature>
<feature type="region of interest" description="Disordered" evidence="3">
    <location>
        <begin position="100"/>
        <end position="167"/>
    </location>
</feature>
<feature type="region of interest" description="Disordered" evidence="3">
    <location>
        <begin position="180"/>
        <end position="208"/>
    </location>
</feature>
<dbReference type="VEuPathDB" id="FungiDB:JI435_113250"/>
<dbReference type="InParanoid" id="Q0UA89"/>
<proteinExistence type="predicted"/>
<dbReference type="InterPro" id="IPR036987">
    <property type="entry name" value="SRA-YDG_sf"/>
</dbReference>
<evidence type="ECO:0000259" key="4">
    <source>
        <dbReference type="PROSITE" id="PS51015"/>
    </source>
</evidence>
<evidence type="ECO:0000313" key="6">
    <source>
        <dbReference type="Proteomes" id="UP000001055"/>
    </source>
</evidence>
<dbReference type="PANTHER" id="PTHR14140:SF27">
    <property type="entry name" value="OS04G0289800 PROTEIN"/>
    <property type="match status" value="1"/>
</dbReference>
<dbReference type="GO" id="GO:0016567">
    <property type="term" value="P:protein ubiquitination"/>
    <property type="evidence" value="ECO:0000318"/>
    <property type="project" value="GO_Central"/>
</dbReference>
<evidence type="ECO:0000256" key="1">
    <source>
        <dbReference type="ARBA" id="ARBA00023242"/>
    </source>
</evidence>
<dbReference type="GO" id="GO:0044027">
    <property type="term" value="P:negative regulation of gene expression via chromosomal CpG island methylation"/>
    <property type="evidence" value="ECO:0000318"/>
    <property type="project" value="GO_Central"/>
</dbReference>
<dbReference type="InterPro" id="IPR045134">
    <property type="entry name" value="UHRF1/2-like"/>
</dbReference>
<evidence type="ECO:0000256" key="2">
    <source>
        <dbReference type="PROSITE-ProRule" id="PRU00358"/>
    </source>
</evidence>
<dbReference type="PANTHER" id="PTHR14140">
    <property type="entry name" value="E3 UBIQUITIN-PROTEIN LIGASE UHRF-RELATED"/>
    <property type="match status" value="1"/>
</dbReference>
<dbReference type="Pfam" id="PF02182">
    <property type="entry name" value="SAD_SRA"/>
    <property type="match status" value="1"/>
</dbReference>
<dbReference type="SUPFAM" id="SSF88697">
    <property type="entry name" value="PUA domain-like"/>
    <property type="match status" value="1"/>
</dbReference>
<keyword evidence="1 2" id="KW-0539">Nucleus</keyword>
<dbReference type="InterPro" id="IPR015947">
    <property type="entry name" value="PUA-like_sf"/>
</dbReference>
<dbReference type="KEGG" id="pno:SNOG_11325"/>
<name>Q0UA89_PHANO</name>
<dbReference type="GO" id="GO:0005634">
    <property type="term" value="C:nucleus"/>
    <property type="evidence" value="ECO:0007669"/>
    <property type="project" value="UniProtKB-SubCell"/>
</dbReference>
<dbReference type="InterPro" id="IPR003105">
    <property type="entry name" value="SRA_YDG"/>
</dbReference>
<dbReference type="GO" id="GO:0061630">
    <property type="term" value="F:ubiquitin protein ligase activity"/>
    <property type="evidence" value="ECO:0000318"/>
    <property type="project" value="GO_Central"/>
</dbReference>
<dbReference type="PROSITE" id="PS51015">
    <property type="entry name" value="YDG"/>
    <property type="match status" value="1"/>
</dbReference>
<dbReference type="GeneID" id="5978478"/>
<comment type="subcellular location">
    <subcellularLocation>
        <location evidence="2">Nucleus</location>
    </subcellularLocation>
</comment>
<evidence type="ECO:0000313" key="5">
    <source>
        <dbReference type="EMBL" id="EAT81033.2"/>
    </source>
</evidence>
<evidence type="ECO:0000256" key="3">
    <source>
        <dbReference type="SAM" id="MobiDB-lite"/>
    </source>
</evidence>
<dbReference type="RefSeq" id="XP_001801570.1">
    <property type="nucleotide sequence ID" value="XM_001801518.1"/>
</dbReference>
<dbReference type="Gene3D" id="2.30.280.10">
    <property type="entry name" value="SRA-YDG"/>
    <property type="match status" value="1"/>
</dbReference>
<dbReference type="EMBL" id="CH445343">
    <property type="protein sequence ID" value="EAT81033.2"/>
    <property type="molecule type" value="Genomic_DNA"/>
</dbReference>
<protein>
    <recommendedName>
        <fullName evidence="4">YDG domain-containing protein</fullName>
    </recommendedName>
</protein>
<sequence length="584" mass="65419">MGSEPDHQDSPASPPRLLQLPQANGAQHFYPAELVHQRFQEARNNPEEFHRKNVEHATRMGVDAEAYLRSLGLGLMRVVSKGTTTIQDSAGHLDVIDTSAHEEPASKLEADVQMKDATSRPEPDNISSSEEDVHMEDATSSAQDVDASTPGSGPWSDDAMSPLEPSRPELQTDAMHLREQIESAPKTKKLNPTAKTPKERKTKKDKAKQNLKNISIHPAAAGMKSRSLPRIAADSSETGTAREAAARSTGPMEQTPSLFVEQTENYPVLSLPNWHVEIKPSNFNMKELAKKRSPSLTALESLKNMYWPDKRVHRKKLTDYFNELRDHVHKAEFAVINKWEVRTARILNVENGLPRIFGEHAGFPWDLQADAYQLYLRWMRADFEHDVLRGITAVKGPNRGSDRLCPIYRNKHPPNAKRYGHNGLVLGQCWPSQLCTVRDGAHGSSQGGIFGEKEKGTYSIVLSGGGGYDDRDDGDTIVYSGTEGKNSTPTEATQQMITSCTLGNVIRVIRSHHLSTKNKYRPEIGLRYDGLYTAKSYKLVDKEKQTHLFTLERCPGQEKIRYGNGPEGRPTRFEIVEYRKLKEI</sequence>
<organism evidence="5 6">
    <name type="scientific">Phaeosphaeria nodorum (strain SN15 / ATCC MYA-4574 / FGSC 10173)</name>
    <name type="common">Glume blotch fungus</name>
    <name type="synonym">Parastagonospora nodorum</name>
    <dbReference type="NCBI Taxonomy" id="321614"/>
    <lineage>
        <taxon>Eukaryota</taxon>
        <taxon>Fungi</taxon>
        <taxon>Dikarya</taxon>
        <taxon>Ascomycota</taxon>
        <taxon>Pezizomycotina</taxon>
        <taxon>Dothideomycetes</taxon>
        <taxon>Pleosporomycetidae</taxon>
        <taxon>Pleosporales</taxon>
        <taxon>Pleosporineae</taxon>
        <taxon>Phaeosphaeriaceae</taxon>
        <taxon>Parastagonospora</taxon>
    </lineage>
</organism>
<dbReference type="Proteomes" id="UP000001055">
    <property type="component" value="Unassembled WGS sequence"/>
</dbReference>
<dbReference type="AlphaFoldDB" id="Q0UA89"/>
<accession>Q0UA89</accession>
<reference evidence="6" key="1">
    <citation type="journal article" date="2007" name="Plant Cell">
        <title>Dothideomycete-plant interactions illuminated by genome sequencing and EST analysis of the wheat pathogen Stagonospora nodorum.</title>
        <authorList>
            <person name="Hane J.K."/>
            <person name="Lowe R.G."/>
            <person name="Solomon P.S."/>
            <person name="Tan K.C."/>
            <person name="Schoch C.L."/>
            <person name="Spatafora J.W."/>
            <person name="Crous P.W."/>
            <person name="Kodira C."/>
            <person name="Birren B.W."/>
            <person name="Galagan J.E."/>
            <person name="Torriani S.F."/>
            <person name="McDonald B.A."/>
            <person name="Oliver R.P."/>
        </authorList>
    </citation>
    <scope>NUCLEOTIDE SEQUENCE [LARGE SCALE GENOMIC DNA]</scope>
    <source>
        <strain evidence="6">SN15 / ATCC MYA-4574 / FGSC 10173</strain>
    </source>
</reference>
<feature type="region of interest" description="Disordered" evidence="3">
    <location>
        <begin position="222"/>
        <end position="253"/>
    </location>
</feature>
<gene>
    <name evidence="5" type="ORF">SNOG_11325</name>
</gene>